<proteinExistence type="predicted"/>
<dbReference type="EMBL" id="JARBHB010000002">
    <property type="protein sequence ID" value="KAJ8894019.1"/>
    <property type="molecule type" value="Genomic_DNA"/>
</dbReference>
<gene>
    <name evidence="2" type="ORF">PR048_006629</name>
</gene>
<evidence type="ECO:0000256" key="1">
    <source>
        <dbReference type="SAM" id="MobiDB-lite"/>
    </source>
</evidence>
<feature type="region of interest" description="Disordered" evidence="1">
    <location>
        <begin position="1"/>
        <end position="26"/>
    </location>
</feature>
<reference evidence="2 3" key="1">
    <citation type="submission" date="2023-02" db="EMBL/GenBank/DDBJ databases">
        <title>LHISI_Scaffold_Assembly.</title>
        <authorList>
            <person name="Stuart O.P."/>
            <person name="Cleave R."/>
            <person name="Magrath M.J.L."/>
            <person name="Mikheyev A.S."/>
        </authorList>
    </citation>
    <scope>NUCLEOTIDE SEQUENCE [LARGE SCALE GENOMIC DNA]</scope>
    <source>
        <strain evidence="2">Daus_M_001</strain>
        <tissue evidence="2">Leg muscle</tissue>
    </source>
</reference>
<protein>
    <submittedName>
        <fullName evidence="2">Uncharacterized protein</fullName>
    </submittedName>
</protein>
<accession>A0ABQ9IBH3</accession>
<sequence>MAGLHGSQNSELPPPNTLWSIDTGRQDDGPSVLASIAVWSGRRNSTCGAPPTAATSRRRYWVEQTGRAQYCVGSPWRLANTCRHACHSRLRTPRVPFHLASSRVHIAETDSIHVVTVHYRPHFLIVVLWRLPPEESVMKTEHNVGLYSSKAKSKYRNRIRLERASLTQSSDTYKTPYDRVKRCREHQIGTVQRHDGNSARLARRSDEALGVRVSVARIAPSLIDLGSVATSRSKLLGADWRSDMLSASDVIFVAASAVDGHARRGGKLTALLAAVGQGRHHDGHNGPRHAASSHPVQVRDRVLVVGAPRSHSAGRGFDAFSPHLKGPAVYFHTASPSRIQDNANEFPYCPPILQRIYIHLYLTYTYFLPKSELICVIREEAGSKLNCCPGRHVVRPFPANVKSKWHVVSWSKGRKGNENTPRKPSKLYAEKYRIQELFSASYFFVVSSLFAEALRATDKERECEIVAIHTCVSNAGRPRSVRTVRLEEEIRQHIIDMSSTSTRSIAR</sequence>
<comment type="caution">
    <text evidence="2">The sequence shown here is derived from an EMBL/GenBank/DDBJ whole genome shotgun (WGS) entry which is preliminary data.</text>
</comment>
<dbReference type="Proteomes" id="UP001159363">
    <property type="component" value="Chromosome 2"/>
</dbReference>
<organism evidence="2 3">
    <name type="scientific">Dryococelus australis</name>
    <dbReference type="NCBI Taxonomy" id="614101"/>
    <lineage>
        <taxon>Eukaryota</taxon>
        <taxon>Metazoa</taxon>
        <taxon>Ecdysozoa</taxon>
        <taxon>Arthropoda</taxon>
        <taxon>Hexapoda</taxon>
        <taxon>Insecta</taxon>
        <taxon>Pterygota</taxon>
        <taxon>Neoptera</taxon>
        <taxon>Polyneoptera</taxon>
        <taxon>Phasmatodea</taxon>
        <taxon>Verophasmatodea</taxon>
        <taxon>Anareolatae</taxon>
        <taxon>Phasmatidae</taxon>
        <taxon>Eurycanthinae</taxon>
        <taxon>Dryococelus</taxon>
    </lineage>
</organism>
<feature type="compositionally biased region" description="Polar residues" evidence="1">
    <location>
        <begin position="1"/>
        <end position="11"/>
    </location>
</feature>
<keyword evidence="3" id="KW-1185">Reference proteome</keyword>
<evidence type="ECO:0000313" key="3">
    <source>
        <dbReference type="Proteomes" id="UP001159363"/>
    </source>
</evidence>
<name>A0ABQ9IBH3_9NEOP</name>
<evidence type="ECO:0000313" key="2">
    <source>
        <dbReference type="EMBL" id="KAJ8894019.1"/>
    </source>
</evidence>